<keyword evidence="1" id="KW-0175">Coiled coil</keyword>
<feature type="coiled-coil region" evidence="1">
    <location>
        <begin position="27"/>
        <end position="61"/>
    </location>
</feature>
<feature type="compositionally biased region" description="Acidic residues" evidence="2">
    <location>
        <begin position="320"/>
        <end position="334"/>
    </location>
</feature>
<feature type="compositionally biased region" description="Acidic residues" evidence="2">
    <location>
        <begin position="357"/>
        <end position="378"/>
    </location>
</feature>
<feature type="region of interest" description="Disordered" evidence="2">
    <location>
        <begin position="180"/>
        <end position="219"/>
    </location>
</feature>
<evidence type="ECO:0000256" key="1">
    <source>
        <dbReference type="SAM" id="Coils"/>
    </source>
</evidence>
<accession>A0AAD3H961</accession>
<evidence type="ECO:0008006" key="5">
    <source>
        <dbReference type="Google" id="ProtNLM"/>
    </source>
</evidence>
<dbReference type="SUPFAM" id="SSF101898">
    <property type="entry name" value="NHL repeat"/>
    <property type="match status" value="1"/>
</dbReference>
<dbReference type="AlphaFoldDB" id="A0AAD3H961"/>
<proteinExistence type="predicted"/>
<evidence type="ECO:0000313" key="3">
    <source>
        <dbReference type="EMBL" id="GFH55247.1"/>
    </source>
</evidence>
<reference evidence="3 4" key="1">
    <citation type="journal article" date="2021" name="Sci. Rep.">
        <title>The genome of the diatom Chaetoceros tenuissimus carries an ancient integrated fragment of an extant virus.</title>
        <authorList>
            <person name="Hongo Y."/>
            <person name="Kimura K."/>
            <person name="Takaki Y."/>
            <person name="Yoshida Y."/>
            <person name="Baba S."/>
            <person name="Kobayashi G."/>
            <person name="Nagasaki K."/>
            <person name="Hano T."/>
            <person name="Tomaru Y."/>
        </authorList>
    </citation>
    <scope>NUCLEOTIDE SEQUENCE [LARGE SCALE GENOMIC DNA]</scope>
    <source>
        <strain evidence="3 4">NIES-3715</strain>
    </source>
</reference>
<comment type="caution">
    <text evidence="3">The sequence shown here is derived from an EMBL/GenBank/DDBJ whole genome shotgun (WGS) entry which is preliminary data.</text>
</comment>
<protein>
    <recommendedName>
        <fullName evidence="5">WD40 repeat-like protein</fullName>
    </recommendedName>
</protein>
<dbReference type="EMBL" id="BLLK01000047">
    <property type="protein sequence ID" value="GFH55247.1"/>
    <property type="molecule type" value="Genomic_DNA"/>
</dbReference>
<dbReference type="Proteomes" id="UP001054902">
    <property type="component" value="Unassembled WGS sequence"/>
</dbReference>
<feature type="region of interest" description="Disordered" evidence="2">
    <location>
        <begin position="316"/>
        <end position="380"/>
    </location>
</feature>
<gene>
    <name evidence="3" type="ORF">CTEN210_11723</name>
</gene>
<feature type="compositionally biased region" description="Acidic residues" evidence="2">
    <location>
        <begin position="180"/>
        <end position="189"/>
    </location>
</feature>
<organism evidence="3 4">
    <name type="scientific">Chaetoceros tenuissimus</name>
    <dbReference type="NCBI Taxonomy" id="426638"/>
    <lineage>
        <taxon>Eukaryota</taxon>
        <taxon>Sar</taxon>
        <taxon>Stramenopiles</taxon>
        <taxon>Ochrophyta</taxon>
        <taxon>Bacillariophyta</taxon>
        <taxon>Coscinodiscophyceae</taxon>
        <taxon>Chaetocerotophycidae</taxon>
        <taxon>Chaetocerotales</taxon>
        <taxon>Chaetocerotaceae</taxon>
        <taxon>Chaetoceros</taxon>
    </lineage>
</organism>
<feature type="compositionally biased region" description="Acidic residues" evidence="2">
    <location>
        <begin position="203"/>
        <end position="216"/>
    </location>
</feature>
<sequence>MRSTSAVDHFDKTLTLRRFLHDKRNTLEPIHEEIAQLEETLRIYRERARPFEEDIERLQEAIEEECTRQQHENEPFAKKLKTDEETHIPSDIAALQPIKRTDVDINAQTGLPVGEKIQLEEEAHEEYIDLIRGARQAMYNGNLEGAIAADNAAQKLPKWFDHSLETNVLLYMSSLFDDDDDESECDNDADSGQHPTWHVSSLFDDDDDESECDNDADSGQHPTWHVSDLFQCNKASFLMRKSIPTDEDIQATFHIAKKRYKKSTLFEEESMDDIFGFCFSTQKDPDYNLWVMRDIKAEVKKLEELHESLHQLYYPREENVNDNDGDEEVGENADGEDHEHIDPNRFRFRGGWPLDNDIQDDDEEDDEDEPEEDEDDEESLRNFKMNRIHWDAVELAIRDKIDAVKILSEKELELPSPDTAPLARFNPKRHFQFDSEEAKSSLDKTHAALLQCKMPSRPIEYKVKGRVTSKRERRPLLIPVEGDELKYFDIEGNFMTMCGDEGDRGWTGVRKIPSPSNLDSAQFFDEVIDESGSHDAWDKSTVDVVHPHANKSYTHCVLDTNNDFLWASDTSGNIVARFISSNDETYSHFKIPKEDINHEAWGFHNKIPFVKCGDTMIATTGKDCIFTWSTRDIESQAKSLVPNKIQIDAVSNFYAGEIQYWQDSKVAILGLEEQPNYRIPKSKWKTVSRSPKLFDVAAEKVVGLFCGMDADTIDRQHCQNDNLMFFMKDSTGIVCDTRIFQPVVALHTNKNHRILGVSTNGAPVAFTYGNAESIMCWDLRKPCSHVYSMATGNTEVNNLCWHEETTSLFASTWSKHRPSFGYCEMELYGERYDDMDNHDNFFTSSNWPKRAEHEEGYFGRAEWNGSAGMNNIIQYIFQ</sequence>
<keyword evidence="4" id="KW-1185">Reference proteome</keyword>
<evidence type="ECO:0000256" key="2">
    <source>
        <dbReference type="SAM" id="MobiDB-lite"/>
    </source>
</evidence>
<evidence type="ECO:0000313" key="4">
    <source>
        <dbReference type="Proteomes" id="UP001054902"/>
    </source>
</evidence>
<name>A0AAD3H961_9STRA</name>
<feature type="compositionally biased region" description="Basic and acidic residues" evidence="2">
    <location>
        <begin position="335"/>
        <end position="345"/>
    </location>
</feature>